<feature type="compositionally biased region" description="Low complexity" evidence="1">
    <location>
        <begin position="34"/>
        <end position="45"/>
    </location>
</feature>
<dbReference type="InterPro" id="IPR013211">
    <property type="entry name" value="LVIVD"/>
</dbReference>
<dbReference type="InterPro" id="IPR011048">
    <property type="entry name" value="Haem_d1_sf"/>
</dbReference>
<comment type="caution">
    <text evidence="2">The sequence shown here is derived from an EMBL/GenBank/DDBJ whole genome shotgun (WGS) entry which is preliminary data.</text>
</comment>
<dbReference type="Gene3D" id="2.130.10.10">
    <property type="entry name" value="YVTN repeat-like/Quinoprotein amine dehydrogenase"/>
    <property type="match status" value="1"/>
</dbReference>
<evidence type="ECO:0000313" key="3">
    <source>
        <dbReference type="Proteomes" id="UP000278907"/>
    </source>
</evidence>
<dbReference type="Proteomes" id="UP000278907">
    <property type="component" value="Unassembled WGS sequence"/>
</dbReference>
<evidence type="ECO:0008006" key="4">
    <source>
        <dbReference type="Google" id="ProtNLM"/>
    </source>
</evidence>
<accession>A0ABX9QDF6</accession>
<dbReference type="SUPFAM" id="SSF51004">
    <property type="entry name" value="C-terminal (heme d1) domain of cytochrome cd1-nitrite reductase"/>
    <property type="match status" value="1"/>
</dbReference>
<organism evidence="2 3">
    <name type="scientific">Corallococcus praedator</name>
    <dbReference type="NCBI Taxonomy" id="2316724"/>
    <lineage>
        <taxon>Bacteria</taxon>
        <taxon>Pseudomonadati</taxon>
        <taxon>Myxococcota</taxon>
        <taxon>Myxococcia</taxon>
        <taxon>Myxococcales</taxon>
        <taxon>Cystobacterineae</taxon>
        <taxon>Myxococcaceae</taxon>
        <taxon>Corallococcus</taxon>
    </lineage>
</organism>
<protein>
    <recommendedName>
        <fullName evidence="4">Lipoprotein</fullName>
    </recommendedName>
</protein>
<evidence type="ECO:0000313" key="2">
    <source>
        <dbReference type="EMBL" id="RKH99738.1"/>
    </source>
</evidence>
<sequence>MALSGCSSSPSRPDAGPPPVDAGTSDAGDDSDAGSDAGTSDAGTDVPPWDGTAETLPERTDHVDRRPFSDCAFTLPVGAPVAACDDVSLFDRTSCPSDAFDSLDSVGFYAMEANGPYSLQLPLDGGAGDLTGRPLTRQEVGAGSFFFASHAPASRVSPPRDSVFAGCTRPTPDRINGCFVVCAEGKVRSKGTFTAARTGLRARGESESSGLTLVSESAVPLGYAVDVFVAKGHAYVVATGSNDRLGGLAVLDVKDPAHPVLKKVLQLPNDTGWNGVWAKGDALYIASAKAGVIVYDISNPADPQYVRAAPGEPTIVHTVHVQGDRLYAVVPSAGDAVLVFDVASPLSPVLLNKISLQRGFSGPHDSFAYGDRLYVSYTDSGYVAFDVKDAEHIQELGAYVFGRQYAHASAVGTFAGRTIAFEGGEFEGSHLRVLDVTDPANMRLIGEYQLRPETSIHNMVLHGTRLYIAYYHEGVRVLDVSVPPKPREVAYFNNYRETDPGRDGNIFTGAIGIRVPGDGYVYVVDTHRGLLILREP</sequence>
<dbReference type="EMBL" id="RAWI01000256">
    <property type="protein sequence ID" value="RKH99738.1"/>
    <property type="molecule type" value="Genomic_DNA"/>
</dbReference>
<gene>
    <name evidence="2" type="ORF">D7Y13_27635</name>
</gene>
<name>A0ABX9QDF6_9BACT</name>
<dbReference type="InterPro" id="IPR015943">
    <property type="entry name" value="WD40/YVTN_repeat-like_dom_sf"/>
</dbReference>
<reference evidence="2 3" key="1">
    <citation type="submission" date="2018-09" db="EMBL/GenBank/DDBJ databases">
        <authorList>
            <person name="Livingstone P.G."/>
            <person name="Whitworth D.E."/>
        </authorList>
    </citation>
    <scope>NUCLEOTIDE SEQUENCE [LARGE SCALE GENOMIC DNA]</scope>
    <source>
        <strain evidence="2 3">CA031B</strain>
    </source>
</reference>
<evidence type="ECO:0000256" key="1">
    <source>
        <dbReference type="SAM" id="MobiDB-lite"/>
    </source>
</evidence>
<dbReference type="Pfam" id="PF08309">
    <property type="entry name" value="LVIVD"/>
    <property type="match status" value="2"/>
</dbReference>
<feature type="compositionally biased region" description="Polar residues" evidence="1">
    <location>
        <begin position="1"/>
        <end position="11"/>
    </location>
</feature>
<feature type="region of interest" description="Disordered" evidence="1">
    <location>
        <begin position="1"/>
        <end position="61"/>
    </location>
</feature>
<proteinExistence type="predicted"/>
<keyword evidence="3" id="KW-1185">Reference proteome</keyword>